<dbReference type="AlphaFoldDB" id="A0A6A1RKR2"/>
<gene>
    <name evidence="2" type="ORF">KW868_14570</name>
</gene>
<dbReference type="SUPFAM" id="SSF54427">
    <property type="entry name" value="NTF2-like"/>
    <property type="match status" value="1"/>
</dbReference>
<accession>A0A6A1RKR2</accession>
<reference evidence="2" key="1">
    <citation type="submission" date="2021-07" db="EMBL/GenBank/DDBJ databases">
        <authorList>
            <person name="Fernandez M."/>
            <person name="Pereira P."/>
            <person name="Torres Tejerizo G.A."/>
            <person name="Gonzalez P."/>
            <person name="Agostini E."/>
        </authorList>
    </citation>
    <scope>NUCLEOTIDE SEQUENCE</scope>
    <source>
        <strain evidence="2">SFC 500-1A</strain>
    </source>
</reference>
<dbReference type="InterPro" id="IPR032710">
    <property type="entry name" value="NTF2-like_dom_sf"/>
</dbReference>
<sequence>MDYIHLVKMAEKERFQALTQKDYKKFESLCDPELIYVHSSAKIDHLSSYMQKLESQYYIYKTIDYNIENIVEFSDNLLTFAIFEAELLLQGKPVKLKNRTLSIWKKTKDSVVLFAYQPTPIK</sequence>
<protein>
    <submittedName>
        <fullName evidence="2">Nuclear transport factor 2 family protein</fullName>
    </submittedName>
</protein>
<dbReference type="Proteomes" id="UP000887320">
    <property type="component" value="Unassembled WGS sequence"/>
</dbReference>
<organism evidence="2 3">
    <name type="scientific">Acinetobacter guillouiae</name>
    <name type="common">Acinetobacter genomosp. 11</name>
    <dbReference type="NCBI Taxonomy" id="106649"/>
    <lineage>
        <taxon>Bacteria</taxon>
        <taxon>Pseudomonadati</taxon>
        <taxon>Pseudomonadota</taxon>
        <taxon>Gammaproteobacteria</taxon>
        <taxon>Moraxellales</taxon>
        <taxon>Moraxellaceae</taxon>
        <taxon>Acinetobacter</taxon>
    </lineage>
</organism>
<name>A0A6A1RKR2_ACIGI</name>
<dbReference type="InterPro" id="IPR027843">
    <property type="entry name" value="DUF4440"/>
</dbReference>
<evidence type="ECO:0000259" key="1">
    <source>
        <dbReference type="Pfam" id="PF14534"/>
    </source>
</evidence>
<dbReference type="Gene3D" id="3.10.450.50">
    <property type="match status" value="1"/>
</dbReference>
<evidence type="ECO:0000313" key="2">
    <source>
        <dbReference type="EMBL" id="MCF0265670.1"/>
    </source>
</evidence>
<evidence type="ECO:0000313" key="3">
    <source>
        <dbReference type="Proteomes" id="UP000887320"/>
    </source>
</evidence>
<proteinExistence type="predicted"/>
<dbReference type="EMBL" id="JAHWXT010000005">
    <property type="protein sequence ID" value="MCF0265670.1"/>
    <property type="molecule type" value="Genomic_DNA"/>
</dbReference>
<comment type="caution">
    <text evidence="2">The sequence shown here is derived from an EMBL/GenBank/DDBJ whole genome shotgun (WGS) entry which is preliminary data.</text>
</comment>
<feature type="domain" description="DUF4440" evidence="1">
    <location>
        <begin position="10"/>
        <end position="108"/>
    </location>
</feature>
<dbReference type="RefSeq" id="WP_004724845.1">
    <property type="nucleotide sequence ID" value="NZ_BBRY01000027.1"/>
</dbReference>
<dbReference type="Pfam" id="PF14534">
    <property type="entry name" value="DUF4440"/>
    <property type="match status" value="1"/>
</dbReference>